<proteinExistence type="predicted"/>
<evidence type="ECO:0000313" key="3">
    <source>
        <dbReference type="EMBL" id="MBB4680723.1"/>
    </source>
</evidence>
<feature type="compositionally biased region" description="Low complexity" evidence="1">
    <location>
        <begin position="26"/>
        <end position="39"/>
    </location>
</feature>
<dbReference type="AlphaFoldDB" id="A0A7W7FXJ8"/>
<reference evidence="3 4" key="1">
    <citation type="submission" date="2020-08" db="EMBL/GenBank/DDBJ databases">
        <title>Sequencing the genomes of 1000 actinobacteria strains.</title>
        <authorList>
            <person name="Klenk H.-P."/>
        </authorList>
    </citation>
    <scope>NUCLEOTIDE SEQUENCE [LARGE SCALE GENOMIC DNA]</scope>
    <source>
        <strain evidence="3 4">DSM 44230</strain>
    </source>
</reference>
<dbReference type="PROSITE" id="PS51257">
    <property type="entry name" value="PROKAR_LIPOPROTEIN"/>
    <property type="match status" value="1"/>
</dbReference>
<dbReference type="InterPro" id="IPR024520">
    <property type="entry name" value="DUF3558"/>
</dbReference>
<feature type="signal peptide" evidence="2">
    <location>
        <begin position="1"/>
        <end position="31"/>
    </location>
</feature>
<feature type="chain" id="PRO_5030635868" description="DUF3558 domain-containing protein" evidence="2">
    <location>
        <begin position="32"/>
        <end position="185"/>
    </location>
</feature>
<evidence type="ECO:0000313" key="4">
    <source>
        <dbReference type="Proteomes" id="UP000533598"/>
    </source>
</evidence>
<dbReference type="RefSeq" id="WP_185006737.1">
    <property type="nucleotide sequence ID" value="NZ_BAAAUI010000038.1"/>
</dbReference>
<keyword evidence="4" id="KW-1185">Reference proteome</keyword>
<evidence type="ECO:0000256" key="2">
    <source>
        <dbReference type="SAM" id="SignalP"/>
    </source>
</evidence>
<protein>
    <recommendedName>
        <fullName evidence="5">DUF3558 domain-containing protein</fullName>
    </recommendedName>
</protein>
<dbReference type="Pfam" id="PF12079">
    <property type="entry name" value="DUF3558"/>
    <property type="match status" value="1"/>
</dbReference>
<comment type="caution">
    <text evidence="3">The sequence shown here is derived from an EMBL/GenBank/DDBJ whole genome shotgun (WGS) entry which is preliminary data.</text>
</comment>
<dbReference type="EMBL" id="JACHMH010000001">
    <property type="protein sequence ID" value="MBB4680723.1"/>
    <property type="molecule type" value="Genomic_DNA"/>
</dbReference>
<accession>A0A7W7FXJ8</accession>
<evidence type="ECO:0008006" key="5">
    <source>
        <dbReference type="Google" id="ProtNLM"/>
    </source>
</evidence>
<evidence type="ECO:0000256" key="1">
    <source>
        <dbReference type="SAM" id="MobiDB-lite"/>
    </source>
</evidence>
<sequence length="185" mass="18419">MRSAIPMVLTALALLATGCGSGAPGPGSATAAPPSTAVPQRPRDVAAHTVPACELLTSAQQGEFRVSRIEPGPTDGSQDPWCAYVVDPAGHRFTLTPWAGAGIESWLGISSAKAALIGVAGFPAARVSSVAGRGAPCGVHISVAEGRTLAVTGTATRPGVGEDELCGLTERVAGAALATALSRAR</sequence>
<dbReference type="Proteomes" id="UP000533598">
    <property type="component" value="Unassembled WGS sequence"/>
</dbReference>
<name>A0A7W7FXJ8_9PSEU</name>
<keyword evidence="2" id="KW-0732">Signal</keyword>
<organism evidence="3 4">
    <name type="scientific">Crossiella cryophila</name>
    <dbReference type="NCBI Taxonomy" id="43355"/>
    <lineage>
        <taxon>Bacteria</taxon>
        <taxon>Bacillati</taxon>
        <taxon>Actinomycetota</taxon>
        <taxon>Actinomycetes</taxon>
        <taxon>Pseudonocardiales</taxon>
        <taxon>Pseudonocardiaceae</taxon>
        <taxon>Crossiella</taxon>
    </lineage>
</organism>
<feature type="region of interest" description="Disordered" evidence="1">
    <location>
        <begin position="23"/>
        <end position="44"/>
    </location>
</feature>
<gene>
    <name evidence="3" type="ORF">HNR67_006841</name>
</gene>